<accession>A0A820Z9B1</accession>
<evidence type="ECO:0000313" key="4">
    <source>
        <dbReference type="EMBL" id="CAF4559376.1"/>
    </source>
</evidence>
<dbReference type="EMBL" id="CAJOBR010021030">
    <property type="protein sequence ID" value="CAF4935100.1"/>
    <property type="molecule type" value="Genomic_DNA"/>
</dbReference>
<evidence type="ECO:0000313" key="2">
    <source>
        <dbReference type="EMBL" id="CAF3471146.1"/>
    </source>
</evidence>
<gene>
    <name evidence="4" type="ORF">HFQ381_LOCUS31365</name>
    <name evidence="2" type="ORF">LUA448_LOCUS23380</name>
    <name evidence="5" type="ORF">QYT958_LOCUS32311</name>
    <name evidence="1" type="ORF">TIS948_LOCUS17447</name>
    <name evidence="3" type="ORF">UJA718_LOCUS27869</name>
</gene>
<comment type="caution">
    <text evidence="4">The sequence shown here is derived from an EMBL/GenBank/DDBJ whole genome shotgun (WGS) entry which is preliminary data.</text>
</comment>
<evidence type="ECO:0000313" key="3">
    <source>
        <dbReference type="EMBL" id="CAF4525447.1"/>
    </source>
</evidence>
<dbReference type="AlphaFoldDB" id="A0A820Z9B1"/>
<dbReference type="OrthoDB" id="10060714at2759"/>
<evidence type="ECO:0000313" key="7">
    <source>
        <dbReference type="Proteomes" id="UP000663873"/>
    </source>
</evidence>
<dbReference type="Proteomes" id="UP000663873">
    <property type="component" value="Unassembled WGS sequence"/>
</dbReference>
<keyword evidence="7" id="KW-1185">Reference proteome</keyword>
<dbReference type="EMBL" id="CAJNXB010002972">
    <property type="protein sequence ID" value="CAF3289682.1"/>
    <property type="molecule type" value="Genomic_DNA"/>
</dbReference>
<dbReference type="Proteomes" id="UP000663848">
    <property type="component" value="Unassembled WGS sequence"/>
</dbReference>
<dbReference type="Proteomes" id="UP000663833">
    <property type="component" value="Unassembled WGS sequence"/>
</dbReference>
<evidence type="ECO:0000313" key="5">
    <source>
        <dbReference type="EMBL" id="CAF4935100.1"/>
    </source>
</evidence>
<organism evidence="4 6">
    <name type="scientific">Rotaria socialis</name>
    <dbReference type="NCBI Taxonomy" id="392032"/>
    <lineage>
        <taxon>Eukaryota</taxon>
        <taxon>Metazoa</taxon>
        <taxon>Spiralia</taxon>
        <taxon>Gnathifera</taxon>
        <taxon>Rotifera</taxon>
        <taxon>Eurotatoria</taxon>
        <taxon>Bdelloidea</taxon>
        <taxon>Philodinida</taxon>
        <taxon>Philodinidae</taxon>
        <taxon>Rotaria</taxon>
    </lineage>
</organism>
<dbReference type="EMBL" id="CAJNYD010003006">
    <property type="protein sequence ID" value="CAF3471146.1"/>
    <property type="molecule type" value="Genomic_DNA"/>
</dbReference>
<evidence type="ECO:0000313" key="6">
    <source>
        <dbReference type="Proteomes" id="UP000663851"/>
    </source>
</evidence>
<dbReference type="Proteomes" id="UP000663851">
    <property type="component" value="Unassembled WGS sequence"/>
</dbReference>
<proteinExistence type="predicted"/>
<dbReference type="EMBL" id="CAJOBP010007988">
    <property type="protein sequence ID" value="CAF4525447.1"/>
    <property type="molecule type" value="Genomic_DNA"/>
</dbReference>
<name>A0A820Z9B1_9BILA</name>
<sequence>MCLCDNDQYSNCCKFNYHPAYNCLGYHFCENDGACYQDNDTCPTASSCFCKECYFDSRCQFTTKGFGLSIDDILGYSVCLAKCSFPGTNDSSEN</sequence>
<dbReference type="EMBL" id="CAJOBO010006294">
    <property type="protein sequence ID" value="CAF4559376.1"/>
    <property type="molecule type" value="Genomic_DNA"/>
</dbReference>
<dbReference type="Proteomes" id="UP000663825">
    <property type="component" value="Unassembled WGS sequence"/>
</dbReference>
<reference evidence="4" key="1">
    <citation type="submission" date="2021-02" db="EMBL/GenBank/DDBJ databases">
        <authorList>
            <person name="Nowell W R."/>
        </authorList>
    </citation>
    <scope>NUCLEOTIDE SEQUENCE</scope>
</reference>
<evidence type="ECO:0000313" key="1">
    <source>
        <dbReference type="EMBL" id="CAF3289682.1"/>
    </source>
</evidence>
<protein>
    <submittedName>
        <fullName evidence="4">Uncharacterized protein</fullName>
    </submittedName>
</protein>